<protein>
    <submittedName>
        <fullName evidence="2">Uncharacterized protein</fullName>
    </submittedName>
</protein>
<evidence type="ECO:0000313" key="2">
    <source>
        <dbReference type="EMBL" id="KAG7439338.1"/>
    </source>
</evidence>
<evidence type="ECO:0000256" key="1">
    <source>
        <dbReference type="SAM" id="MobiDB-lite"/>
    </source>
</evidence>
<dbReference type="RefSeq" id="XP_043032838.1">
    <property type="nucleotide sequence ID" value="XM_043184658.1"/>
</dbReference>
<comment type="caution">
    <text evidence="2">The sequence shown here is derived from an EMBL/GenBank/DDBJ whole genome shotgun (WGS) entry which is preliminary data.</text>
</comment>
<dbReference type="GeneID" id="66106955"/>
<dbReference type="EMBL" id="MU250599">
    <property type="protein sequence ID" value="KAG7439338.1"/>
    <property type="molecule type" value="Genomic_DNA"/>
</dbReference>
<feature type="compositionally biased region" description="Basic and acidic residues" evidence="1">
    <location>
        <begin position="128"/>
        <end position="141"/>
    </location>
</feature>
<reference evidence="2" key="1">
    <citation type="submission" date="2020-11" db="EMBL/GenBank/DDBJ databases">
        <title>Adaptations for nitrogen fixation in a non-lichenized fungal sporocarp promotes dispersal by wood-feeding termites.</title>
        <authorList>
            <consortium name="DOE Joint Genome Institute"/>
            <person name="Koch R.A."/>
            <person name="Yoon G."/>
            <person name="Arayal U."/>
            <person name="Lail K."/>
            <person name="Amirebrahimi M."/>
            <person name="Labutti K."/>
            <person name="Lipzen A."/>
            <person name="Riley R."/>
            <person name="Barry K."/>
            <person name="Henrissat B."/>
            <person name="Grigoriev I.V."/>
            <person name="Herr J.R."/>
            <person name="Aime M.C."/>
        </authorList>
    </citation>
    <scope>NUCLEOTIDE SEQUENCE</scope>
    <source>
        <strain evidence="2">MCA 3950</strain>
    </source>
</reference>
<proteinExistence type="predicted"/>
<dbReference type="AlphaFoldDB" id="A0A9P8AKL6"/>
<feature type="region of interest" description="Disordered" evidence="1">
    <location>
        <begin position="115"/>
        <end position="142"/>
    </location>
</feature>
<sequence length="278" mass="31200">MLKTRCNLNTFPVGFLSVDEETLYGKWDCDEVTSLGRSSMGIGSDHLVPSGDTGRIYPNSIHINTIFGLILNLSCTTATETFQETGGEMDGAVYIELEVTFSVLLSTHERGACVKENANNRSEMTEAAPRDVQDNEKDKTDLATPADFTDRMMEMSSDPSVDEFIYAEWNDECIEKHFPVAYATVARYIPNVSEMPGKFWILYRRLLRILAKIVANLKWKVENSKGPVREKEVYGYFWSTALTLDRHRSCKNEDDIASATGLGTSGDEVEWAEEICEG</sequence>
<dbReference type="Proteomes" id="UP000812287">
    <property type="component" value="Unassembled WGS sequence"/>
</dbReference>
<name>A0A9P8AKL6_9AGAR</name>
<accession>A0A9P8AKL6</accession>
<evidence type="ECO:0000313" key="3">
    <source>
        <dbReference type="Proteomes" id="UP000812287"/>
    </source>
</evidence>
<keyword evidence="3" id="KW-1185">Reference proteome</keyword>
<organism evidence="2 3">
    <name type="scientific">Guyanagaster necrorhizus</name>
    <dbReference type="NCBI Taxonomy" id="856835"/>
    <lineage>
        <taxon>Eukaryota</taxon>
        <taxon>Fungi</taxon>
        <taxon>Dikarya</taxon>
        <taxon>Basidiomycota</taxon>
        <taxon>Agaricomycotina</taxon>
        <taxon>Agaricomycetes</taxon>
        <taxon>Agaricomycetidae</taxon>
        <taxon>Agaricales</taxon>
        <taxon>Marasmiineae</taxon>
        <taxon>Physalacriaceae</taxon>
        <taxon>Guyanagaster</taxon>
    </lineage>
</organism>
<gene>
    <name evidence="2" type="ORF">BT62DRAFT_924781</name>
</gene>